<name>A0A4R9B073_9MICO</name>
<comment type="caution">
    <text evidence="3">The sequence shown here is derived from an EMBL/GenBank/DDBJ whole genome shotgun (WGS) entry which is preliminary data.</text>
</comment>
<evidence type="ECO:0000313" key="3">
    <source>
        <dbReference type="EMBL" id="TFD72734.1"/>
    </source>
</evidence>
<keyword evidence="4" id="KW-1185">Reference proteome</keyword>
<accession>A0A4R9B073</accession>
<evidence type="ECO:0000313" key="4">
    <source>
        <dbReference type="Proteomes" id="UP000297983"/>
    </source>
</evidence>
<dbReference type="InterPro" id="IPR029052">
    <property type="entry name" value="Metallo-depent_PP-like"/>
</dbReference>
<dbReference type="Gene3D" id="3.60.21.10">
    <property type="match status" value="1"/>
</dbReference>
<feature type="domain" description="Calcineurin-like phosphoesterase" evidence="2">
    <location>
        <begin position="45"/>
        <end position="246"/>
    </location>
</feature>
<dbReference type="InterPro" id="IPR004843">
    <property type="entry name" value="Calcineurin-like_PHP"/>
</dbReference>
<organism evidence="3 4">
    <name type="scientific">Cryobacterium gelidum</name>
    <dbReference type="NCBI Taxonomy" id="1259164"/>
    <lineage>
        <taxon>Bacteria</taxon>
        <taxon>Bacillati</taxon>
        <taxon>Actinomycetota</taxon>
        <taxon>Actinomycetes</taxon>
        <taxon>Micrococcales</taxon>
        <taxon>Microbacteriaceae</taxon>
        <taxon>Cryobacterium</taxon>
    </lineage>
</organism>
<evidence type="ECO:0000256" key="1">
    <source>
        <dbReference type="SAM" id="MobiDB-lite"/>
    </source>
</evidence>
<gene>
    <name evidence="3" type="ORF">E3T50_05315</name>
</gene>
<evidence type="ECO:0000259" key="2">
    <source>
        <dbReference type="Pfam" id="PF00149"/>
    </source>
</evidence>
<sequence length="298" mass="33633">MSKRGFTLEVPPGGFHPMPFPKNLRSSSSPTGVEDRVSLEDADLIGVMGDIHGDLIHALQVLRIFADRGIRAVIQLGDFGVIWPGENWQVSLRDLSRALTRNRQTLYFVDGNHDYHPRILGYPIDENGYRWVSWNVAHLPRGFRSQVGKSHVLAALGGANSTDRDLRSENVGWWPTEQISEDDLTALGTKPVDVLVGHESPILYVRDPDPRVPPEIMEYARQSNEMFRRAVVQTRPQITFGGHYHVHRDQIEEFPTPTPLRVRSVVLDMNGNDRVSQAILDPKTLEIEFLLRNGTPVP</sequence>
<feature type="region of interest" description="Disordered" evidence="1">
    <location>
        <begin position="12"/>
        <end position="33"/>
    </location>
</feature>
<reference evidence="3 4" key="1">
    <citation type="submission" date="2019-03" db="EMBL/GenBank/DDBJ databases">
        <title>Genomics of glacier-inhabiting Cryobacterium strains.</title>
        <authorList>
            <person name="Liu Q."/>
            <person name="Xin Y.-H."/>
        </authorList>
    </citation>
    <scope>NUCLEOTIDE SEQUENCE [LARGE SCALE GENOMIC DNA]</scope>
    <source>
        <strain evidence="3 4">Hz16</strain>
    </source>
</reference>
<proteinExistence type="predicted"/>
<dbReference type="AlphaFoldDB" id="A0A4R9B073"/>
<dbReference type="GO" id="GO:0016787">
    <property type="term" value="F:hydrolase activity"/>
    <property type="evidence" value="ECO:0007669"/>
    <property type="project" value="InterPro"/>
</dbReference>
<dbReference type="SUPFAM" id="SSF56300">
    <property type="entry name" value="Metallo-dependent phosphatases"/>
    <property type="match status" value="1"/>
</dbReference>
<dbReference type="EMBL" id="SOHL01000008">
    <property type="protein sequence ID" value="TFD72734.1"/>
    <property type="molecule type" value="Genomic_DNA"/>
</dbReference>
<dbReference type="RefSeq" id="WP_134550905.1">
    <property type="nucleotide sequence ID" value="NZ_SOHL01000008.1"/>
</dbReference>
<dbReference type="Proteomes" id="UP000297983">
    <property type="component" value="Unassembled WGS sequence"/>
</dbReference>
<protein>
    <recommendedName>
        <fullName evidence="2">Calcineurin-like phosphoesterase domain-containing protein</fullName>
    </recommendedName>
</protein>
<dbReference type="Pfam" id="PF00149">
    <property type="entry name" value="Metallophos"/>
    <property type="match status" value="1"/>
</dbReference>